<dbReference type="OMA" id="TAKIHFW"/>
<dbReference type="PROSITE" id="PS50222">
    <property type="entry name" value="EF_HAND_2"/>
    <property type="match status" value="1"/>
</dbReference>
<comment type="caution">
    <text evidence="2">The sequence shown here is derived from an EMBL/GenBank/DDBJ whole genome shotgun (WGS) entry which is preliminary data.</text>
</comment>
<sequence>MYLFLRTSGIRLAGGLLERRSFRTAEDCLSLLSNGSNVETQELYDAFKFLATNHNERLSAVKDSRFVDLISEVENRLPSLNSSYMGNFALRIATVSQSAGGSATTHGELCRGLVSKIATAIIDKGARARELAQVAYATSAIGIDSDAIFELSKQTITTDIDSVTPDALNFSLQAAYKRNSRDKIYYALLCEKLCELTERFTANDVINTLRALAKTGLLKGFLLRRLSTLVMDNLDQFTHEQLCDASYRLGQMKFMTPTNFGRIYATVESSLGNLNDRTRVHLLAAGCYSEYDKREDLESLLGTLKYKERWELSACIDYVFSCAYLRLYNDELPRVIEGIFKYTPTVSRKYGLILKESLDAFAVESAPVEYSIPPRWKDLLDHCEKTESELNKHTPGYQEIHKILQGSSSNFAESKKVDPFMVPFVDEERKLVILIEYASNMSNLVVKKRCLETLGHKVGIVKYWDWRRLKTEELEYAFRLFDTRRKGSLSYNELKRLLFAVGISLNRQELMYLQMEEDIRGSFILEDVLALGATLYSDTIIRDRLTQAFQAHFPGQQSVNRDILEPLLYKLGMRDSMFYILF</sequence>
<reference evidence="2 3" key="1">
    <citation type="journal article" date="2007" name="PLoS Pathog.">
        <title>Genome sequence of Babesia bovis and comparative analysis of apicomplexan hemoprotozoa.</title>
        <authorList>
            <person name="Brayton K.A."/>
            <person name="Lau A.O.T."/>
            <person name="Herndon D.R."/>
            <person name="Hannick L."/>
            <person name="Kappmeyer L.S."/>
            <person name="Berens S.J."/>
            <person name="Bidwell S.L."/>
            <person name="Brown W.C."/>
            <person name="Crabtree J."/>
            <person name="Fadrosh D."/>
            <person name="Feldblum T."/>
            <person name="Forberger H.A."/>
            <person name="Haas B.J."/>
            <person name="Howell J.M."/>
            <person name="Khouri H."/>
            <person name="Koo H."/>
            <person name="Mann D.J."/>
            <person name="Norimine J."/>
            <person name="Paulsen I.T."/>
            <person name="Radune D."/>
            <person name="Ren Q."/>
            <person name="Smith R.K. Jr."/>
            <person name="Suarez C.E."/>
            <person name="White O."/>
            <person name="Wortman J.R."/>
            <person name="Knowles D.P. Jr."/>
            <person name="McElwain T.F."/>
            <person name="Nene V.M."/>
        </authorList>
    </citation>
    <scope>NUCLEOTIDE SEQUENCE [LARGE SCALE GENOMIC DNA]</scope>
    <source>
        <strain evidence="2">T2Bo</strain>
    </source>
</reference>
<dbReference type="SUPFAM" id="SSF47473">
    <property type="entry name" value="EF-hand"/>
    <property type="match status" value="1"/>
</dbReference>
<dbReference type="GO" id="GO:0005509">
    <property type="term" value="F:calcium ion binding"/>
    <property type="evidence" value="ECO:0007669"/>
    <property type="project" value="InterPro"/>
</dbReference>
<organism evidence="2 3">
    <name type="scientific">Babesia bovis</name>
    <dbReference type="NCBI Taxonomy" id="5865"/>
    <lineage>
        <taxon>Eukaryota</taxon>
        <taxon>Sar</taxon>
        <taxon>Alveolata</taxon>
        <taxon>Apicomplexa</taxon>
        <taxon>Aconoidasida</taxon>
        <taxon>Piroplasmida</taxon>
        <taxon>Babesiidae</taxon>
        <taxon>Babesia</taxon>
    </lineage>
</organism>
<dbReference type="Proteomes" id="UP000002173">
    <property type="component" value="Chromosome 3"/>
</dbReference>
<dbReference type="EMBL" id="AAXT01000001">
    <property type="protein sequence ID" value="EDO08318.1"/>
    <property type="molecule type" value="Genomic_DNA"/>
</dbReference>
<evidence type="ECO:0000313" key="2">
    <source>
        <dbReference type="EMBL" id="EDO08318.1"/>
    </source>
</evidence>
<evidence type="ECO:0000313" key="3">
    <source>
        <dbReference type="Proteomes" id="UP000002173"/>
    </source>
</evidence>
<dbReference type="eggNOG" id="ENOG502SR5Y">
    <property type="taxonomic scope" value="Eukaryota"/>
</dbReference>
<dbReference type="InterPro" id="IPR002048">
    <property type="entry name" value="EF_hand_dom"/>
</dbReference>
<proteinExistence type="predicted"/>
<accession>A7AP34</accession>
<feature type="domain" description="EF-hand" evidence="1">
    <location>
        <begin position="469"/>
        <end position="504"/>
    </location>
</feature>
<keyword evidence="3" id="KW-1185">Reference proteome</keyword>
<protein>
    <recommendedName>
        <fullName evidence="1">EF-hand domain-containing protein</fullName>
    </recommendedName>
</protein>
<dbReference type="InterPro" id="IPR011992">
    <property type="entry name" value="EF-hand-dom_pair"/>
</dbReference>
<dbReference type="VEuPathDB" id="PiroplasmaDB:BBOV_III007572"/>
<dbReference type="AlphaFoldDB" id="A7AP34"/>
<gene>
    <name evidence="2" type="ORF">BBOV_III007570</name>
</gene>
<name>A7AP34_BABBO</name>
<evidence type="ECO:0000259" key="1">
    <source>
        <dbReference type="PROSITE" id="PS50222"/>
    </source>
</evidence>
<dbReference type="STRING" id="5865.A7AP34"/>
<dbReference type="InParanoid" id="A7AP34"/>
<dbReference type="Gene3D" id="1.10.238.10">
    <property type="entry name" value="EF-hand"/>
    <property type="match status" value="1"/>
</dbReference>